<name>A0A4R9M4F5_9LEPT</name>
<evidence type="ECO:0000259" key="1">
    <source>
        <dbReference type="Pfam" id="PF13387"/>
    </source>
</evidence>
<protein>
    <submittedName>
        <fullName evidence="2">DUF4105 domain-containing protein</fullName>
    </submittedName>
</protein>
<accession>A0A4R9M4F5</accession>
<dbReference type="EMBL" id="RQHW01000002">
    <property type="protein sequence ID" value="TGN20962.1"/>
    <property type="molecule type" value="Genomic_DNA"/>
</dbReference>
<feature type="domain" description="Lnb N-terminal periplasmic" evidence="1">
    <location>
        <begin position="19"/>
        <end position="164"/>
    </location>
</feature>
<dbReference type="OrthoDB" id="9759948at2"/>
<keyword evidence="3" id="KW-1185">Reference proteome</keyword>
<proteinExistence type="predicted"/>
<dbReference type="Proteomes" id="UP000298058">
    <property type="component" value="Unassembled WGS sequence"/>
</dbReference>
<reference evidence="2" key="1">
    <citation type="journal article" date="2019" name="PLoS Negl. Trop. Dis.">
        <title>Revisiting the worldwide diversity of Leptospira species in the environment.</title>
        <authorList>
            <person name="Vincent A.T."/>
            <person name="Schiettekatte O."/>
            <person name="Bourhy P."/>
            <person name="Veyrier F.J."/>
            <person name="Picardeau M."/>
        </authorList>
    </citation>
    <scope>NUCLEOTIDE SEQUENCE [LARGE SCALE GENOMIC DNA]</scope>
    <source>
        <strain evidence="2">201300427</strain>
    </source>
</reference>
<sequence length="480" mass="55603">MNAEDWLGDVDEEELKTKKKLAIVMAGENLDSPASMFGHTFLVAYNGDLPEPDDIVVEYLADTSSNEYNPVSALILKVPGRFTFSRYFYKYKQNDLENRDLVFYEVDMKKVDMEKIIQKIKESKTKSDSYNFITRNCSYYVFRLLINDDSNPLITIPIRSIDQLKQKSIIKYTRYIVSTQKLLEYSFKNLSETEKDTIDNVLNGHSCGESCNTNANLKNILGLALNYQIPREYSLEIRKHLNQEKKKYPYSEKELKTNIPENQTDPSANLKISSLQLLYNNNNSLLFTFTPAYKSIFFVNNQPIGTSQVESLRTQMAIFKDKVKITEFNLFRMEAMIAGGHFSKGIVRYVDFSYYDWSVFHKGKNEAVARVGFGYTKKIFESLQITAMPYLGGRVYDMPKERVAAFDSGMRFYLHQSIYDLFHIKIIYNYDFSNVLGFNQRLSLESMIMNDSPLNLVCNMTIVNDKEKSKSINLGLSFFF</sequence>
<evidence type="ECO:0000313" key="2">
    <source>
        <dbReference type="EMBL" id="TGN20962.1"/>
    </source>
</evidence>
<comment type="caution">
    <text evidence="2">The sequence shown here is derived from an EMBL/GenBank/DDBJ whole genome shotgun (WGS) entry which is preliminary data.</text>
</comment>
<dbReference type="AlphaFoldDB" id="A0A4R9M4F5"/>
<dbReference type="Pfam" id="PF13387">
    <property type="entry name" value="Lnb_N"/>
    <property type="match status" value="1"/>
</dbReference>
<organism evidence="2 3">
    <name type="scientific">Leptospira idonii</name>
    <dbReference type="NCBI Taxonomy" id="1193500"/>
    <lineage>
        <taxon>Bacteria</taxon>
        <taxon>Pseudomonadati</taxon>
        <taxon>Spirochaetota</taxon>
        <taxon>Spirochaetia</taxon>
        <taxon>Leptospirales</taxon>
        <taxon>Leptospiraceae</taxon>
        <taxon>Leptospira</taxon>
    </lineage>
</organism>
<evidence type="ECO:0000313" key="3">
    <source>
        <dbReference type="Proteomes" id="UP000298058"/>
    </source>
</evidence>
<dbReference type="InterPro" id="IPR025178">
    <property type="entry name" value="Lnb_N"/>
</dbReference>
<gene>
    <name evidence="2" type="ORF">EHS15_00110</name>
</gene>